<proteinExistence type="predicted"/>
<gene>
    <name evidence="2" type="ORF">ADEAN_000574400</name>
</gene>
<evidence type="ECO:0000313" key="3">
    <source>
        <dbReference type="Proteomes" id="UP000515908"/>
    </source>
</evidence>
<feature type="compositionally biased region" description="Low complexity" evidence="1">
    <location>
        <begin position="405"/>
        <end position="419"/>
    </location>
</feature>
<keyword evidence="3" id="KW-1185">Reference proteome</keyword>
<feature type="region of interest" description="Disordered" evidence="1">
    <location>
        <begin position="404"/>
        <end position="424"/>
    </location>
</feature>
<dbReference type="EMBL" id="LR877154">
    <property type="protein sequence ID" value="CAD2218256.1"/>
    <property type="molecule type" value="Genomic_DNA"/>
</dbReference>
<accession>A0A7G2CES2</accession>
<name>A0A7G2CES2_9TRYP</name>
<dbReference type="AlphaFoldDB" id="A0A7G2CES2"/>
<sequence length="456" mass="51591">MNRFHFFQKKLYFREVVTDLISLVGQRYGTEFVRTLSDLNNVLASNNCDRIEPNNLMDVLNASVLFLQKQYAHNFYSLSSESVGSSKEYSDLQDSCYARFHDGTDGGTDSSSGVSFETKSQIAEDERISYVYSGSAVNVQFYELFKPSEHRCGVSPTAAQDAQYGGSISSVRLQTDIQKHFPREYEHYIVNAYHNKFTLFLETELHLEAFVYSDAALRQDPCLSTHVGFKELRLKKSPTPEDTSSFFRVARWDSAMGAFLMLYWVRRYRVVVLDALCWFLKTVESGDMTGTEEVFLNPIETDVIQYFAPTGEREPSLKQGEMESLQLTTLLFYAFSAGVSFRKRTSRQPWCDRQELNALRSIRVCHLGTAVATLLSSQKYLHFMSRTKLRATSMWVLHQLLFPPSSSATSTSSAVSSATMETDSPSLSSLEEEAMITKASADALWHAVRLHATASS</sequence>
<organism evidence="2 3">
    <name type="scientific">Angomonas deanei</name>
    <dbReference type="NCBI Taxonomy" id="59799"/>
    <lineage>
        <taxon>Eukaryota</taxon>
        <taxon>Discoba</taxon>
        <taxon>Euglenozoa</taxon>
        <taxon>Kinetoplastea</taxon>
        <taxon>Metakinetoplastina</taxon>
        <taxon>Trypanosomatida</taxon>
        <taxon>Trypanosomatidae</taxon>
        <taxon>Strigomonadinae</taxon>
        <taxon>Angomonas</taxon>
    </lineage>
</organism>
<protein>
    <submittedName>
        <fullName evidence="2">Uncharacterized protein</fullName>
    </submittedName>
</protein>
<evidence type="ECO:0000256" key="1">
    <source>
        <dbReference type="SAM" id="MobiDB-lite"/>
    </source>
</evidence>
<evidence type="ECO:0000313" key="2">
    <source>
        <dbReference type="EMBL" id="CAD2218256.1"/>
    </source>
</evidence>
<dbReference type="Proteomes" id="UP000515908">
    <property type="component" value="Chromosome 10"/>
</dbReference>
<dbReference type="VEuPathDB" id="TriTrypDB:ADEAN_000574400"/>
<reference evidence="2 3" key="1">
    <citation type="submission" date="2020-08" db="EMBL/GenBank/DDBJ databases">
        <authorList>
            <person name="Newling K."/>
            <person name="Davey J."/>
            <person name="Forrester S."/>
        </authorList>
    </citation>
    <scope>NUCLEOTIDE SEQUENCE [LARGE SCALE GENOMIC DNA]</scope>
    <source>
        <strain evidence="3">Crithidia deanei Carvalho (ATCC PRA-265)</strain>
    </source>
</reference>